<reference evidence="1 2" key="1">
    <citation type="journal article" date="2014" name="Nat. Commun.">
        <title>Molecular traces of alternative social organization in a termite genome.</title>
        <authorList>
            <person name="Terrapon N."/>
            <person name="Li C."/>
            <person name="Robertson H.M."/>
            <person name="Ji L."/>
            <person name="Meng X."/>
            <person name="Booth W."/>
            <person name="Chen Z."/>
            <person name="Childers C.P."/>
            <person name="Glastad K.M."/>
            <person name="Gokhale K."/>
            <person name="Gowin J."/>
            <person name="Gronenberg W."/>
            <person name="Hermansen R.A."/>
            <person name="Hu H."/>
            <person name="Hunt B.G."/>
            <person name="Huylmans A.K."/>
            <person name="Khalil S.M."/>
            <person name="Mitchell R.D."/>
            <person name="Munoz-Torres M.C."/>
            <person name="Mustard J.A."/>
            <person name="Pan H."/>
            <person name="Reese J.T."/>
            <person name="Scharf M.E."/>
            <person name="Sun F."/>
            <person name="Vogel H."/>
            <person name="Xiao J."/>
            <person name="Yang W."/>
            <person name="Yang Z."/>
            <person name="Yang Z."/>
            <person name="Zhou J."/>
            <person name="Zhu J."/>
            <person name="Brent C.S."/>
            <person name="Elsik C.G."/>
            <person name="Goodisman M.A."/>
            <person name="Liberles D.A."/>
            <person name="Roe R.M."/>
            <person name="Vargo E.L."/>
            <person name="Vilcinskas A."/>
            <person name="Wang J."/>
            <person name="Bornberg-Bauer E."/>
            <person name="Korb J."/>
            <person name="Zhang G."/>
            <person name="Liebig J."/>
        </authorList>
    </citation>
    <scope>NUCLEOTIDE SEQUENCE [LARGE SCALE GENOMIC DNA]</scope>
    <source>
        <tissue evidence="1">Whole organism</tissue>
    </source>
</reference>
<evidence type="ECO:0000313" key="2">
    <source>
        <dbReference type="Proteomes" id="UP000027135"/>
    </source>
</evidence>
<accession>A0A067RDP3</accession>
<gene>
    <name evidence="1" type="ORF">L798_08912</name>
</gene>
<keyword evidence="2" id="KW-1185">Reference proteome</keyword>
<sequence length="98" mass="11321">MPLRAASKYERVRHWFFGDMKTQPGRAKCYWRNLTGKSSTRDCKGNTNWKEAISPRERLAVCIRYLATGDSLKSIEFNYHLGHAAVQKSVRETCRAIV</sequence>
<dbReference type="InParanoid" id="A0A067RDP3"/>
<dbReference type="Proteomes" id="UP000027135">
    <property type="component" value="Unassembled WGS sequence"/>
</dbReference>
<organism evidence="1 2">
    <name type="scientific">Zootermopsis nevadensis</name>
    <name type="common">Dampwood termite</name>
    <dbReference type="NCBI Taxonomy" id="136037"/>
    <lineage>
        <taxon>Eukaryota</taxon>
        <taxon>Metazoa</taxon>
        <taxon>Ecdysozoa</taxon>
        <taxon>Arthropoda</taxon>
        <taxon>Hexapoda</taxon>
        <taxon>Insecta</taxon>
        <taxon>Pterygota</taxon>
        <taxon>Neoptera</taxon>
        <taxon>Polyneoptera</taxon>
        <taxon>Dictyoptera</taxon>
        <taxon>Blattodea</taxon>
        <taxon>Blattoidea</taxon>
        <taxon>Termitoidae</taxon>
        <taxon>Termopsidae</taxon>
        <taxon>Zootermopsis</taxon>
    </lineage>
</organism>
<dbReference type="EMBL" id="KK852766">
    <property type="protein sequence ID" value="KDR16970.1"/>
    <property type="molecule type" value="Genomic_DNA"/>
</dbReference>
<name>A0A067RDP3_ZOONE</name>
<protein>
    <submittedName>
        <fullName evidence="1">Uncharacterized protein</fullName>
    </submittedName>
</protein>
<dbReference type="AlphaFoldDB" id="A0A067RDP3"/>
<evidence type="ECO:0000313" key="1">
    <source>
        <dbReference type="EMBL" id="KDR16970.1"/>
    </source>
</evidence>
<dbReference type="STRING" id="136037.A0A067RDP3"/>
<proteinExistence type="predicted"/>